<organism evidence="2 3">
    <name type="scientific">Sorangium cellulosum</name>
    <name type="common">Polyangium cellulosum</name>
    <dbReference type="NCBI Taxonomy" id="56"/>
    <lineage>
        <taxon>Bacteria</taxon>
        <taxon>Pseudomonadati</taxon>
        <taxon>Myxococcota</taxon>
        <taxon>Polyangia</taxon>
        <taxon>Polyangiales</taxon>
        <taxon>Polyangiaceae</taxon>
        <taxon>Sorangium</taxon>
    </lineage>
</organism>
<reference evidence="2 3" key="1">
    <citation type="submission" date="2014-02" db="EMBL/GenBank/DDBJ databases">
        <title>The small core and large imbalanced accessory genome model reveals a collaborative survival strategy of Sorangium cellulosum strains in nature.</title>
        <authorList>
            <person name="Han K."/>
            <person name="Peng R."/>
            <person name="Blom J."/>
            <person name="Li Y.-Z."/>
        </authorList>
    </citation>
    <scope>NUCLEOTIDE SEQUENCE [LARGE SCALE GENOMIC DNA]</scope>
    <source>
        <strain evidence="2 3">So0149</strain>
    </source>
</reference>
<accession>A0A150S7Y1</accession>
<feature type="compositionally biased region" description="Basic and acidic residues" evidence="1">
    <location>
        <begin position="48"/>
        <end position="61"/>
    </location>
</feature>
<dbReference type="EMBL" id="JEMC01001437">
    <property type="protein sequence ID" value="KYF97227.1"/>
    <property type="molecule type" value="Genomic_DNA"/>
</dbReference>
<comment type="caution">
    <text evidence="2">The sequence shown here is derived from an EMBL/GenBank/DDBJ whole genome shotgun (WGS) entry which is preliminary data.</text>
</comment>
<dbReference type="Proteomes" id="UP000075515">
    <property type="component" value="Unassembled WGS sequence"/>
</dbReference>
<sequence length="61" mass="6665">MPLPLRSPNFDFLDARDASLFVYQHPNDEPAEVMLARLKAQTGGANGEKPRKGGRRGDAAL</sequence>
<name>A0A150S7Y1_SORCE</name>
<proteinExistence type="predicted"/>
<protein>
    <submittedName>
        <fullName evidence="2">Uncharacterized protein</fullName>
    </submittedName>
</protein>
<evidence type="ECO:0000313" key="2">
    <source>
        <dbReference type="EMBL" id="KYF97227.1"/>
    </source>
</evidence>
<evidence type="ECO:0000313" key="3">
    <source>
        <dbReference type="Proteomes" id="UP000075515"/>
    </source>
</evidence>
<feature type="region of interest" description="Disordered" evidence="1">
    <location>
        <begin position="40"/>
        <end position="61"/>
    </location>
</feature>
<dbReference type="AlphaFoldDB" id="A0A150S7Y1"/>
<gene>
    <name evidence="2" type="ORF">BE18_23435</name>
</gene>
<evidence type="ECO:0000256" key="1">
    <source>
        <dbReference type="SAM" id="MobiDB-lite"/>
    </source>
</evidence>